<evidence type="ECO:0000313" key="2">
    <source>
        <dbReference type="EMBL" id="ABA98764.1"/>
    </source>
</evidence>
<name>Q2QPQ3_ORYSJ</name>
<protein>
    <submittedName>
        <fullName evidence="2">Retrotransposon protein, putative, unclassified</fullName>
    </submittedName>
</protein>
<dbReference type="EMBL" id="DP000011">
    <property type="protein sequence ID" value="ABA98764.1"/>
    <property type="molecule type" value="Genomic_DNA"/>
</dbReference>
<reference evidence="2" key="3">
    <citation type="submission" date="2006-01" db="EMBL/GenBank/DDBJ databases">
        <authorList>
            <person name="Buell R."/>
        </authorList>
    </citation>
    <scope>NUCLEOTIDE SEQUENCE</scope>
</reference>
<feature type="region of interest" description="Disordered" evidence="1">
    <location>
        <begin position="1"/>
        <end position="24"/>
    </location>
</feature>
<dbReference type="AlphaFoldDB" id="Q2QPQ3"/>
<organism evidence="2">
    <name type="scientific">Oryza sativa subsp. japonica</name>
    <name type="common">Rice</name>
    <dbReference type="NCBI Taxonomy" id="39947"/>
    <lineage>
        <taxon>Eukaryota</taxon>
        <taxon>Viridiplantae</taxon>
        <taxon>Streptophyta</taxon>
        <taxon>Embryophyta</taxon>
        <taxon>Tracheophyta</taxon>
        <taxon>Spermatophyta</taxon>
        <taxon>Magnoliopsida</taxon>
        <taxon>Liliopsida</taxon>
        <taxon>Poales</taxon>
        <taxon>Poaceae</taxon>
        <taxon>BOP clade</taxon>
        <taxon>Oryzoideae</taxon>
        <taxon>Oryzeae</taxon>
        <taxon>Oryzinae</taxon>
        <taxon>Oryza</taxon>
        <taxon>Oryza sativa</taxon>
    </lineage>
</organism>
<proteinExistence type="predicted"/>
<reference evidence="2" key="2">
    <citation type="submission" date="2005-04" db="EMBL/GenBank/DDBJ databases">
        <authorList>
            <person name="Buell C.R."/>
            <person name="Wing R.A."/>
            <person name="McCombie W.A."/>
            <person name="Ouyang S."/>
        </authorList>
    </citation>
    <scope>NUCLEOTIDE SEQUENCE</scope>
</reference>
<accession>Q2QPQ3</accession>
<reference evidence="2" key="1">
    <citation type="journal article" date="2005" name="BMC Biol.">
        <title>The sequence of rice chromosomes 11 and 12, rich in disease resistance genes and recent gene duplications.</title>
        <authorList>
            <consortium name="The rice chromosomes 11 and 12 sequencing consortia"/>
        </authorList>
    </citation>
    <scope>NUCLEOTIDE SEQUENCE [LARGE SCALE GENOMIC DNA]</scope>
</reference>
<evidence type="ECO:0000256" key="1">
    <source>
        <dbReference type="SAM" id="MobiDB-lite"/>
    </source>
</evidence>
<dbReference type="Gene3D" id="2.40.70.10">
    <property type="entry name" value="Acid Proteases"/>
    <property type="match status" value="1"/>
</dbReference>
<sequence>MRLPSIEDCPGCSDNAGSSSRSYNREYEAKQADVADVEEASARLILSPEQAIFEKPEGTENRHLKPLYVNGFVIRKPMSKMMVDGGVAVNLMPYAKFRKLGRNADDLIKTNMVLKDFGGNPSETKGVLNVELTVDSKTVPTTQLKMETPNYYFEGVVEGSNFYTKDTEDDLNGKLGQGFMSADDLEEVDIGLGDRPRPTFISKYLSAEFRTRLIELLKQYRVCFVWEYYEMPRLSRSIVEHRLPIKPGPCRYAKWVSNIVPVIKKNAKLLDIRL</sequence>
<dbReference type="InterPro" id="IPR021109">
    <property type="entry name" value="Peptidase_aspartic_dom_sf"/>
</dbReference>
<gene>
    <name evidence="2" type="ordered locus">LOC_Os12g33680</name>
</gene>